<protein>
    <submittedName>
        <fullName evidence="1">Uncharacterized protein</fullName>
    </submittedName>
</protein>
<proteinExistence type="predicted"/>
<name>A0A5Q0LWL9_VARPD</name>
<dbReference type="RefSeq" id="WP_153280581.1">
    <property type="nucleotide sequence ID" value="NZ_CP045644.1"/>
</dbReference>
<organism evidence="1 2">
    <name type="scientific">Variovorax paradoxus</name>
    <dbReference type="NCBI Taxonomy" id="34073"/>
    <lineage>
        <taxon>Bacteria</taxon>
        <taxon>Pseudomonadati</taxon>
        <taxon>Pseudomonadota</taxon>
        <taxon>Betaproteobacteria</taxon>
        <taxon>Burkholderiales</taxon>
        <taxon>Comamonadaceae</taxon>
        <taxon>Variovorax</taxon>
    </lineage>
</organism>
<evidence type="ECO:0000313" key="1">
    <source>
        <dbReference type="EMBL" id="QFZ81586.1"/>
    </source>
</evidence>
<evidence type="ECO:0000313" key="2">
    <source>
        <dbReference type="Proteomes" id="UP000326780"/>
    </source>
</evidence>
<gene>
    <name evidence="1" type="ORF">GFK26_01715</name>
</gene>
<dbReference type="Proteomes" id="UP000326780">
    <property type="component" value="Chromosome"/>
</dbReference>
<dbReference type="EMBL" id="CP045644">
    <property type="protein sequence ID" value="QFZ81586.1"/>
    <property type="molecule type" value="Genomic_DNA"/>
</dbReference>
<sequence length="122" mass="13571">MRIDSTQFPLVWMSSDISASDWEVDLNALIARGERFVFLTRDLPISGPNGNHEDRRRLALWLKQNRSELKGRCAGSILIVEAPSLVFALGPVVRGLSKAFGFPVSICVEASFPTEAKKLLDR</sequence>
<accession>A0A5Q0LWL9</accession>
<reference evidence="1 2" key="1">
    <citation type="submission" date="2019-10" db="EMBL/GenBank/DDBJ databases">
        <title>Complete genome sequence of Variovorax paradoxus 5C-2.</title>
        <authorList>
            <person name="Gogoleva N.E."/>
            <person name="Balkin A.S."/>
        </authorList>
    </citation>
    <scope>NUCLEOTIDE SEQUENCE [LARGE SCALE GENOMIC DNA]</scope>
    <source>
        <strain evidence="1 2">5C-2</strain>
    </source>
</reference>
<dbReference type="AlphaFoldDB" id="A0A5Q0LWL9"/>